<feature type="region of interest" description="Disordered" evidence="1">
    <location>
        <begin position="201"/>
        <end position="242"/>
    </location>
</feature>
<dbReference type="AlphaFoldDB" id="A0A6J4SHL7"/>
<reference evidence="2" key="1">
    <citation type="submission" date="2020-02" db="EMBL/GenBank/DDBJ databases">
        <authorList>
            <person name="Meier V. D."/>
        </authorList>
    </citation>
    <scope>NUCLEOTIDE SEQUENCE</scope>
    <source>
        <strain evidence="2">AVDCRST_MAG30</strain>
    </source>
</reference>
<organism evidence="2">
    <name type="scientific">uncultured Solirubrobacteraceae bacterium</name>
    <dbReference type="NCBI Taxonomy" id="1162706"/>
    <lineage>
        <taxon>Bacteria</taxon>
        <taxon>Bacillati</taxon>
        <taxon>Actinomycetota</taxon>
        <taxon>Thermoleophilia</taxon>
        <taxon>Solirubrobacterales</taxon>
        <taxon>Solirubrobacteraceae</taxon>
        <taxon>environmental samples</taxon>
    </lineage>
</organism>
<name>A0A6J4SHL7_9ACTN</name>
<gene>
    <name evidence="2" type="ORF">AVDCRST_MAG30-1518</name>
</gene>
<proteinExistence type="predicted"/>
<protein>
    <submittedName>
        <fullName evidence="2">Uncharacterized protein</fullName>
    </submittedName>
</protein>
<dbReference type="EMBL" id="CADCVS010000211">
    <property type="protein sequence ID" value="CAA9493770.1"/>
    <property type="molecule type" value="Genomic_DNA"/>
</dbReference>
<feature type="region of interest" description="Disordered" evidence="1">
    <location>
        <begin position="1"/>
        <end position="21"/>
    </location>
</feature>
<evidence type="ECO:0000313" key="2">
    <source>
        <dbReference type="EMBL" id="CAA9493770.1"/>
    </source>
</evidence>
<feature type="compositionally biased region" description="Pro residues" evidence="1">
    <location>
        <begin position="1"/>
        <end position="14"/>
    </location>
</feature>
<evidence type="ECO:0000256" key="1">
    <source>
        <dbReference type="SAM" id="MobiDB-lite"/>
    </source>
</evidence>
<sequence length="242" mass="25338">MSLPPPPGAPPPGRPAAGRVTRTREIVLQLDGGSQKGWRKRLGGNGAPAGAIRLVGTEIVFEHPETLAQPLTIPAGLIAVATVDRGRKASGEDQGRFPVLHRMSGAAVIPAEEGVEGWLWTERSGSALPMLGQATPNLALVFVTPLESDVVEGSFHPEFVEGLAARSPLGAPTVLGLLAAVTDATLAESAFAELGVDRPLTDREVAPAQRRHLPDDRPANPTIGFSESGRRRTSIPPPPPGR</sequence>
<accession>A0A6J4SHL7</accession>